<dbReference type="Proteomes" id="UP000002035">
    <property type="component" value="Unassembled WGS sequence"/>
</dbReference>
<dbReference type="GeneID" id="9224708"/>
<dbReference type="VEuPathDB" id="FungiDB:MCYG_04003"/>
<evidence type="ECO:0000313" key="3">
    <source>
        <dbReference type="Proteomes" id="UP000002035"/>
    </source>
</evidence>
<dbReference type="STRING" id="554155.C5FMU8"/>
<feature type="region of interest" description="Disordered" evidence="1">
    <location>
        <begin position="1"/>
        <end position="45"/>
    </location>
</feature>
<evidence type="ECO:0000256" key="1">
    <source>
        <dbReference type="SAM" id="MobiDB-lite"/>
    </source>
</evidence>
<organism evidence="2 3">
    <name type="scientific">Arthroderma otae (strain ATCC MYA-4605 / CBS 113480)</name>
    <name type="common">Microsporum canis</name>
    <dbReference type="NCBI Taxonomy" id="554155"/>
    <lineage>
        <taxon>Eukaryota</taxon>
        <taxon>Fungi</taxon>
        <taxon>Dikarya</taxon>
        <taxon>Ascomycota</taxon>
        <taxon>Pezizomycotina</taxon>
        <taxon>Eurotiomycetes</taxon>
        <taxon>Eurotiomycetidae</taxon>
        <taxon>Onygenales</taxon>
        <taxon>Arthrodermataceae</taxon>
        <taxon>Microsporum</taxon>
    </lineage>
</organism>
<feature type="region of interest" description="Disordered" evidence="1">
    <location>
        <begin position="57"/>
        <end position="77"/>
    </location>
</feature>
<dbReference type="OrthoDB" id="4206807at2759"/>
<dbReference type="EMBL" id="DS995704">
    <property type="protein sequence ID" value="EEQ31184.1"/>
    <property type="molecule type" value="Genomic_DNA"/>
</dbReference>
<accession>C5FMU8</accession>
<dbReference type="HOGENOM" id="CLU_863248_0_0_1"/>
<keyword evidence="3" id="KW-1185">Reference proteome</keyword>
<dbReference type="RefSeq" id="XP_002846266.1">
    <property type="nucleotide sequence ID" value="XM_002846220.1"/>
</dbReference>
<dbReference type="AlphaFoldDB" id="C5FMU8"/>
<reference evidence="3" key="1">
    <citation type="journal article" date="2012" name="MBio">
        <title>Comparative genome analysis of Trichophyton rubrum and related dermatophytes reveals candidate genes involved in infection.</title>
        <authorList>
            <person name="Martinez D.A."/>
            <person name="Oliver B.G."/>
            <person name="Graeser Y."/>
            <person name="Goldberg J.M."/>
            <person name="Li W."/>
            <person name="Martinez-Rossi N.M."/>
            <person name="Monod M."/>
            <person name="Shelest E."/>
            <person name="Barton R.C."/>
            <person name="Birch E."/>
            <person name="Brakhage A.A."/>
            <person name="Chen Z."/>
            <person name="Gurr S.J."/>
            <person name="Heiman D."/>
            <person name="Heitman J."/>
            <person name="Kosti I."/>
            <person name="Rossi A."/>
            <person name="Saif S."/>
            <person name="Samalova M."/>
            <person name="Saunders C.W."/>
            <person name="Shea T."/>
            <person name="Summerbell R.C."/>
            <person name="Xu J."/>
            <person name="Young S."/>
            <person name="Zeng Q."/>
            <person name="Birren B.W."/>
            <person name="Cuomo C.A."/>
            <person name="White T.C."/>
        </authorList>
    </citation>
    <scope>NUCLEOTIDE SEQUENCE [LARGE SCALE GENOMIC DNA]</scope>
    <source>
        <strain evidence="3">ATCC MYA-4605 / CBS 113480</strain>
    </source>
</reference>
<gene>
    <name evidence="2" type="ORF">MCYG_04003</name>
</gene>
<name>C5FMU8_ARTOC</name>
<proteinExistence type="predicted"/>
<protein>
    <submittedName>
        <fullName evidence="2">Uncharacterized protein</fullName>
    </submittedName>
</protein>
<feature type="compositionally biased region" description="Polar residues" evidence="1">
    <location>
        <begin position="57"/>
        <end position="72"/>
    </location>
</feature>
<sequence length="322" mass="36233">MTLEIPNEFWPSLQQDPQFPPPEGDGFTLPTSQNQNPSVQDLCPKSSLETRILPSLTTPFSQGQLPSPASSGPPQLYQDSSLLPPSLLWPAILESDQGIIYDQERISEPIPCENGDRGKETIFTSSSQGSEDLQRSKGKVETADINTIKQSMKDSALEIIQKQKACLYKEGEQIFEQLIELHQLAVYLEITPQDSYLYHLLLNTKKTFLSSFQIPRWTLSTLGKDRTDDSHPVKSEMFNYKTTRPPLPYAYTAIVMQEWFNQLLEEDAANDSYILALSMYLEPDTIPSEKMLFGSHERATVCQGSADLSAIAQEEVSGRHIR</sequence>
<evidence type="ECO:0000313" key="2">
    <source>
        <dbReference type="EMBL" id="EEQ31184.1"/>
    </source>
</evidence>
<feature type="compositionally biased region" description="Polar residues" evidence="1">
    <location>
        <begin position="29"/>
        <end position="39"/>
    </location>
</feature>